<evidence type="ECO:0000313" key="4">
    <source>
        <dbReference type="Proteomes" id="UP000251800"/>
    </source>
</evidence>
<dbReference type="InterPro" id="IPR000073">
    <property type="entry name" value="AB_hydrolase_1"/>
</dbReference>
<evidence type="ECO:0000313" key="3">
    <source>
        <dbReference type="EMBL" id="PWN55409.1"/>
    </source>
</evidence>
<dbReference type="InterPro" id="IPR029058">
    <property type="entry name" value="AB_hydrolase_fold"/>
</dbReference>
<dbReference type="Gene3D" id="3.40.50.1820">
    <property type="entry name" value="alpha/beta hydrolase"/>
    <property type="match status" value="1"/>
</dbReference>
<dbReference type="InterPro" id="IPR050266">
    <property type="entry name" value="AB_hydrolase_sf"/>
</dbReference>
<dbReference type="EMBL" id="QEQK01000011">
    <property type="protein sequence ID" value="PWN55409.1"/>
    <property type="molecule type" value="Genomic_DNA"/>
</dbReference>
<protein>
    <submittedName>
        <fullName evidence="3">Alpha/beta hydrolase</fullName>
    </submittedName>
</protein>
<keyword evidence="4" id="KW-1185">Reference proteome</keyword>
<dbReference type="Proteomes" id="UP000251800">
    <property type="component" value="Unassembled WGS sequence"/>
</dbReference>
<organism evidence="3 4">
    <name type="scientific">Abyssibacter profundi</name>
    <dbReference type="NCBI Taxonomy" id="2182787"/>
    <lineage>
        <taxon>Bacteria</taxon>
        <taxon>Pseudomonadati</taxon>
        <taxon>Pseudomonadota</taxon>
        <taxon>Gammaproteobacteria</taxon>
        <taxon>Chromatiales</taxon>
        <taxon>Oceanococcaceae</taxon>
        <taxon>Abyssibacter</taxon>
    </lineage>
</organism>
<feature type="domain" description="AB hydrolase-1" evidence="2">
    <location>
        <begin position="75"/>
        <end position="278"/>
    </location>
</feature>
<accession>A0A363UJ06</accession>
<evidence type="ECO:0000256" key="1">
    <source>
        <dbReference type="ARBA" id="ARBA00022801"/>
    </source>
</evidence>
<comment type="caution">
    <text evidence="3">The sequence shown here is derived from an EMBL/GenBank/DDBJ whole genome shotgun (WGS) entry which is preliminary data.</text>
</comment>
<evidence type="ECO:0000259" key="2">
    <source>
        <dbReference type="Pfam" id="PF12697"/>
    </source>
</evidence>
<gene>
    <name evidence="3" type="ORF">DEH80_13095</name>
</gene>
<proteinExistence type="predicted"/>
<dbReference type="SUPFAM" id="SSF53474">
    <property type="entry name" value="alpha/beta-Hydrolases"/>
    <property type="match status" value="1"/>
</dbReference>
<sequence length="286" mass="31229">MGAPVVSLARRIRLRRGVPVFGVWLLGLGLSACLAPPYETGPAAEIAASAQTFQQSVNGRSLHWVEVGPATSLPVLMLHGTPGRWQAWGDYLNAPALAGLRRIAIDRPGFGNSAAGGVETSLQRQADWLANLYADRGPLLVVGHSLGGSLALRLLRDHPELVRGVVLVAASLDPAAEAPRWFNRVAQWPPVRWLLPEPLARANAEVIALQHELRALWADWTPDATPVVLIQGMEDRLVWPQTADFAEARWPSQTLQVQRLEQAGHFVLWDQPDIVIEAIVQLAMAR</sequence>
<keyword evidence="1 3" id="KW-0378">Hydrolase</keyword>
<dbReference type="Pfam" id="PF12697">
    <property type="entry name" value="Abhydrolase_6"/>
    <property type="match status" value="1"/>
</dbReference>
<dbReference type="PANTHER" id="PTHR43798:SF31">
    <property type="entry name" value="AB HYDROLASE SUPERFAMILY PROTEIN YCLE"/>
    <property type="match status" value="1"/>
</dbReference>
<dbReference type="GO" id="GO:0016787">
    <property type="term" value="F:hydrolase activity"/>
    <property type="evidence" value="ECO:0007669"/>
    <property type="project" value="UniProtKB-KW"/>
</dbReference>
<reference evidence="3 4" key="1">
    <citation type="submission" date="2018-05" db="EMBL/GenBank/DDBJ databases">
        <title>Abyssibacter profundi OUC007T gen. nov., sp. nov, a marine bacterium isolated from seawater of the Mariana Trench.</title>
        <authorList>
            <person name="Zhou S."/>
        </authorList>
    </citation>
    <scope>NUCLEOTIDE SEQUENCE [LARGE SCALE GENOMIC DNA]</scope>
    <source>
        <strain evidence="3 4">OUC007</strain>
    </source>
</reference>
<dbReference type="OrthoDB" id="9779853at2"/>
<dbReference type="AlphaFoldDB" id="A0A363UJ06"/>
<dbReference type="PANTHER" id="PTHR43798">
    <property type="entry name" value="MONOACYLGLYCEROL LIPASE"/>
    <property type="match status" value="1"/>
</dbReference>
<dbReference type="GO" id="GO:0016020">
    <property type="term" value="C:membrane"/>
    <property type="evidence" value="ECO:0007669"/>
    <property type="project" value="TreeGrafter"/>
</dbReference>
<dbReference type="PRINTS" id="PR00111">
    <property type="entry name" value="ABHYDROLASE"/>
</dbReference>
<name>A0A363UJ06_9GAMM</name>